<dbReference type="EMBL" id="AAVO02000002">
    <property type="protein sequence ID" value="EDM88686.1"/>
    <property type="molecule type" value="Genomic_DNA"/>
</dbReference>
<dbReference type="Gene3D" id="3.40.50.300">
    <property type="entry name" value="P-loop containing nucleotide triphosphate hydrolases"/>
    <property type="match status" value="1"/>
</dbReference>
<protein>
    <submittedName>
        <fullName evidence="2">ATPase, AAA family</fullName>
    </submittedName>
</protein>
<dbReference type="InterPro" id="IPR027065">
    <property type="entry name" value="Lon_Prtase"/>
</dbReference>
<reference evidence="2 3" key="2">
    <citation type="submission" date="2007-04" db="EMBL/GenBank/DDBJ databases">
        <title>Draft genome sequence of Ruminococcus obeum (ATCC 29174).</title>
        <authorList>
            <person name="Sudarsanam P."/>
            <person name="Ley R."/>
            <person name="Guruge J."/>
            <person name="Turnbaugh P.J."/>
            <person name="Mahowald M."/>
            <person name="Liep D."/>
            <person name="Gordon J."/>
        </authorList>
    </citation>
    <scope>NUCLEOTIDE SEQUENCE [LARGE SCALE GENOMIC DNA]</scope>
    <source>
        <strain evidence="2 3">ATCC 29174</strain>
    </source>
</reference>
<dbReference type="InterPro" id="IPR003959">
    <property type="entry name" value="ATPase_AAA_core"/>
</dbReference>
<dbReference type="SUPFAM" id="SSF52540">
    <property type="entry name" value="P-loop containing nucleoside triphosphate hydrolases"/>
    <property type="match status" value="1"/>
</dbReference>
<dbReference type="HOGENOM" id="CLU_023788_0_0_9"/>
<dbReference type="GO" id="GO:0003697">
    <property type="term" value="F:single-stranded DNA binding"/>
    <property type="evidence" value="ECO:0007669"/>
    <property type="project" value="TreeGrafter"/>
</dbReference>
<dbReference type="Pfam" id="PF00004">
    <property type="entry name" value="AAA"/>
    <property type="match status" value="1"/>
</dbReference>
<comment type="caution">
    <text evidence="2">The sequence shown here is derived from an EMBL/GenBank/DDBJ whole genome shotgun (WGS) entry which is preliminary data.</text>
</comment>
<evidence type="ECO:0000259" key="1">
    <source>
        <dbReference type="SMART" id="SM00382"/>
    </source>
</evidence>
<dbReference type="InterPro" id="IPR003593">
    <property type="entry name" value="AAA+_ATPase"/>
</dbReference>
<name>A5ZP90_9FIRM</name>
<dbReference type="AlphaFoldDB" id="A5ZP90"/>
<evidence type="ECO:0000313" key="2">
    <source>
        <dbReference type="EMBL" id="EDM88686.1"/>
    </source>
</evidence>
<dbReference type="Proteomes" id="UP000006002">
    <property type="component" value="Unassembled WGS sequence"/>
</dbReference>
<dbReference type="GO" id="GO:0005524">
    <property type="term" value="F:ATP binding"/>
    <property type="evidence" value="ECO:0007669"/>
    <property type="project" value="InterPro"/>
</dbReference>
<evidence type="ECO:0000313" key="3">
    <source>
        <dbReference type="Proteomes" id="UP000006002"/>
    </source>
</evidence>
<dbReference type="GO" id="GO:0016887">
    <property type="term" value="F:ATP hydrolysis activity"/>
    <property type="evidence" value="ECO:0007669"/>
    <property type="project" value="InterPro"/>
</dbReference>
<feature type="domain" description="AAA+ ATPase" evidence="1">
    <location>
        <begin position="281"/>
        <end position="426"/>
    </location>
</feature>
<dbReference type="PANTHER" id="PTHR43718">
    <property type="entry name" value="LON PROTEASE"/>
    <property type="match status" value="1"/>
</dbReference>
<dbReference type="GO" id="GO:0006515">
    <property type="term" value="P:protein quality control for misfolded or incompletely synthesized proteins"/>
    <property type="evidence" value="ECO:0007669"/>
    <property type="project" value="TreeGrafter"/>
</dbReference>
<dbReference type="GO" id="GO:0004252">
    <property type="term" value="F:serine-type endopeptidase activity"/>
    <property type="evidence" value="ECO:0007669"/>
    <property type="project" value="InterPro"/>
</dbReference>
<dbReference type="InterPro" id="IPR027417">
    <property type="entry name" value="P-loop_NTPase"/>
</dbReference>
<dbReference type="SMART" id="SM00382">
    <property type="entry name" value="AAA"/>
    <property type="match status" value="1"/>
</dbReference>
<sequence length="511" mass="57140">MVIIATIQTIKEEQQFIMPVFDFSNSKTEKKDPECTYTTFQSNEKVPSPEKPILIIDNKSRQWKHHSCGVFSNPNQKSSFEFKEQDGVFPADILKIDARFVSLVKWLGENHISVRLSGQNTEDGYAIYKIRETAFGGAGKLSAEDGFLQFMIERLLASNAPTELPDGDEEDEDGDDMKLTSIQSITDFMTCAGRTMPDNIRLWARRNLAVAKSHEVSQEERRHAQRALSIMMNIQWKNNYFESIDPVEARRILDEELYGMEKVKQRIIETIIQINRTHTLPAYGLLLVGPAGTGKSQIAYAVARILKLPWTTLDMSSINDPEQLTGSSRVYANAKPGIIMEAFSMAGESNLVFIINELDKATNGKGNGNPADVLLTLLDNLGFTDNYMECMVPTGGVYPIATANDKAQISAPLMSRFAVIELPDYTAEEKKVIFSKFALPKVLKRMSLKEEECVVAPDGLDAVIDQFADTTGIRDLEQAAEHIAANALYQIEVNHVSSVIFDADMVKKLFE</sequence>
<dbReference type="PANTHER" id="PTHR43718:SF2">
    <property type="entry name" value="LON PROTEASE HOMOLOG, MITOCHONDRIAL"/>
    <property type="match status" value="1"/>
</dbReference>
<gene>
    <name evidence="2" type="ORF">RUMOBE_00807</name>
</gene>
<dbReference type="GO" id="GO:0007005">
    <property type="term" value="P:mitochondrion organization"/>
    <property type="evidence" value="ECO:0007669"/>
    <property type="project" value="TreeGrafter"/>
</dbReference>
<accession>A5ZP90</accession>
<dbReference type="eggNOG" id="COG0466">
    <property type="taxonomic scope" value="Bacteria"/>
</dbReference>
<proteinExistence type="predicted"/>
<dbReference type="GO" id="GO:0004176">
    <property type="term" value="F:ATP-dependent peptidase activity"/>
    <property type="evidence" value="ECO:0007669"/>
    <property type="project" value="InterPro"/>
</dbReference>
<dbReference type="GO" id="GO:0051131">
    <property type="term" value="P:chaperone-mediated protein complex assembly"/>
    <property type="evidence" value="ECO:0007669"/>
    <property type="project" value="TreeGrafter"/>
</dbReference>
<organism evidence="2 3">
    <name type="scientific">Blautia obeum ATCC 29174</name>
    <dbReference type="NCBI Taxonomy" id="411459"/>
    <lineage>
        <taxon>Bacteria</taxon>
        <taxon>Bacillati</taxon>
        <taxon>Bacillota</taxon>
        <taxon>Clostridia</taxon>
        <taxon>Lachnospirales</taxon>
        <taxon>Lachnospiraceae</taxon>
        <taxon>Blautia</taxon>
    </lineage>
</organism>
<reference evidence="2 3" key="1">
    <citation type="submission" date="2007-03" db="EMBL/GenBank/DDBJ databases">
        <authorList>
            <person name="Fulton L."/>
            <person name="Clifton S."/>
            <person name="Fulton B."/>
            <person name="Xu J."/>
            <person name="Minx P."/>
            <person name="Pepin K.H."/>
            <person name="Johnson M."/>
            <person name="Thiruvilangam P."/>
            <person name="Bhonagiri V."/>
            <person name="Nash W.E."/>
            <person name="Mardis E.R."/>
            <person name="Wilson R.K."/>
        </authorList>
    </citation>
    <scope>NUCLEOTIDE SEQUENCE [LARGE SCALE GENOMIC DNA]</scope>
    <source>
        <strain evidence="2 3">ATCC 29174</strain>
    </source>
</reference>
<dbReference type="Gene3D" id="1.10.8.60">
    <property type="match status" value="1"/>
</dbReference>